<keyword evidence="8 11" id="KW-0496">Mitochondrion</keyword>
<evidence type="ECO:0000259" key="10">
    <source>
        <dbReference type="PROSITE" id="PS50253"/>
    </source>
</evidence>
<evidence type="ECO:0000256" key="2">
    <source>
        <dbReference type="ARBA" id="ARBA00010581"/>
    </source>
</evidence>
<reference evidence="11" key="1">
    <citation type="journal article" date="2015" name="Biol. J. Linn. Soc. Lond.">
        <title>The complete mitochondrial genome of the endemic and highly specialized South African bee species Rediviva intermixta (Hymenoptera: Melittidae), with a comparison with other bee mitogenomes.</title>
        <authorList>
            <person name="Kahnt B."/>
            <person name="Gerth M."/>
            <person name="Paxton R.J."/>
            <person name="Bleidorn C."/>
            <person name="Husemann M."/>
        </authorList>
    </citation>
    <scope>NUCLEOTIDE SEQUENCE</scope>
</reference>
<dbReference type="CDD" id="cd01665">
    <property type="entry name" value="Cyt_c_Oxidase_III"/>
    <property type="match status" value="1"/>
</dbReference>
<feature type="transmembrane region" description="Helical" evidence="9">
    <location>
        <begin position="128"/>
        <end position="149"/>
    </location>
</feature>
<keyword evidence="4 8" id="KW-0812">Transmembrane</keyword>
<comment type="function">
    <text evidence="8">Component of the cytochrome c oxidase, the last enzyme in the mitochondrial electron transport chain which drives oxidative phosphorylation. The respiratory chain contains 3 multisubunit complexes succinate dehydrogenase (complex II, CII), ubiquinol-cytochrome c oxidoreductase (cytochrome b-c1 complex, complex III, CIII) and cytochrome c oxidase (complex IV, CIV), that cooperate to transfer electrons derived from NADH and succinate to molecular oxygen, creating an electrochemical gradient over the inner membrane that drives transmembrane transport and the ATP synthase. Cytochrome c oxidase is the component of the respiratory chain that catalyzes the reduction of oxygen to water. Electrons originating from reduced cytochrome c in the intermembrane space (IMS) are transferred via the dinuclear copper A center (CU(A)) of subunit 2 and heme A of subunit 1 to the active site in subunit 1, a binuclear center (BNC) formed by heme A3 and copper B (CU(B)). The BNC reduces molecular oxygen to 2 water molecules using 4 electrons from cytochrome c in the IMS and 4 protons from the mitochondrial matrix.</text>
</comment>
<dbReference type="InterPro" id="IPR033945">
    <property type="entry name" value="Cyt_c_oxase_su3_dom"/>
</dbReference>
<dbReference type="InterPro" id="IPR024791">
    <property type="entry name" value="Cyt_c/ubiquinol_Oxase_su3"/>
</dbReference>
<dbReference type="Gene3D" id="1.10.287.70">
    <property type="match status" value="1"/>
</dbReference>
<keyword evidence="7 9" id="KW-0472">Membrane</keyword>
<proteinExistence type="inferred from homology"/>
<dbReference type="InterPro" id="IPR013833">
    <property type="entry name" value="Cyt_c_oxidase_su3_a-hlx"/>
</dbReference>
<feature type="transmembrane region" description="Helical" evidence="9">
    <location>
        <begin position="200"/>
        <end position="224"/>
    </location>
</feature>
<comment type="subcellular location">
    <subcellularLocation>
        <location evidence="1">Membrane</location>
        <topology evidence="1">Multi-pass membrane protein</topology>
    </subcellularLocation>
</comment>
<organism evidence="11">
    <name type="scientific">Rediviva intermixta</name>
    <dbReference type="NCBI Taxonomy" id="1688786"/>
    <lineage>
        <taxon>Eukaryota</taxon>
        <taxon>Metazoa</taxon>
        <taxon>Ecdysozoa</taxon>
        <taxon>Arthropoda</taxon>
        <taxon>Hexapoda</taxon>
        <taxon>Insecta</taxon>
        <taxon>Pterygota</taxon>
        <taxon>Neoptera</taxon>
        <taxon>Endopterygota</taxon>
        <taxon>Hymenoptera</taxon>
        <taxon>Apocrita</taxon>
        <taxon>Aculeata</taxon>
        <taxon>Apoidea</taxon>
        <taxon>Anthophila</taxon>
        <taxon>Melittinae</taxon>
        <taxon>Rediviva</taxon>
    </lineage>
</organism>
<keyword evidence="5" id="KW-1278">Translocase</keyword>
<dbReference type="PANTHER" id="PTHR11403">
    <property type="entry name" value="CYTOCHROME C OXIDASE SUBUNIT III"/>
    <property type="match status" value="1"/>
</dbReference>
<dbReference type="AlphaFoldDB" id="A0A172C9V0"/>
<evidence type="ECO:0000256" key="4">
    <source>
        <dbReference type="ARBA" id="ARBA00022692"/>
    </source>
</evidence>
<evidence type="ECO:0000256" key="9">
    <source>
        <dbReference type="SAM" id="Phobius"/>
    </source>
</evidence>
<feature type="transmembrane region" description="Helical" evidence="9">
    <location>
        <begin position="44"/>
        <end position="62"/>
    </location>
</feature>
<name>A0A172C9V0_9HYME</name>
<evidence type="ECO:0000256" key="8">
    <source>
        <dbReference type="RuleBase" id="RU003375"/>
    </source>
</evidence>
<dbReference type="GO" id="GO:0016020">
    <property type="term" value="C:membrane"/>
    <property type="evidence" value="ECO:0007669"/>
    <property type="project" value="UniProtKB-SubCell"/>
</dbReference>
<dbReference type="PROSITE" id="PS50253">
    <property type="entry name" value="COX3"/>
    <property type="match status" value="1"/>
</dbReference>
<dbReference type="GO" id="GO:0004129">
    <property type="term" value="F:cytochrome-c oxidase activity"/>
    <property type="evidence" value="ECO:0007669"/>
    <property type="project" value="InterPro"/>
</dbReference>
<dbReference type="CTD" id="4514"/>
<dbReference type="Gene3D" id="1.20.120.80">
    <property type="entry name" value="Cytochrome c oxidase, subunit III, four-helix bundle"/>
    <property type="match status" value="1"/>
</dbReference>
<dbReference type="RefSeq" id="YP_009256117.1">
    <property type="nucleotide sequence ID" value="NC_030284.1"/>
</dbReference>
<dbReference type="InterPro" id="IPR035973">
    <property type="entry name" value="Cyt_c_oxidase_su3-like_sf"/>
</dbReference>
<evidence type="ECO:0000256" key="3">
    <source>
        <dbReference type="ARBA" id="ARBA00015944"/>
    </source>
</evidence>
<geneLocation type="mitochondrion" evidence="11"/>
<evidence type="ECO:0000256" key="5">
    <source>
        <dbReference type="ARBA" id="ARBA00022967"/>
    </source>
</evidence>
<evidence type="ECO:0000313" key="11">
    <source>
        <dbReference type="EMBL" id="AKS40060.1"/>
    </source>
</evidence>
<dbReference type="GO" id="GO:0005739">
    <property type="term" value="C:mitochondrion"/>
    <property type="evidence" value="ECO:0007669"/>
    <property type="project" value="TreeGrafter"/>
</dbReference>
<feature type="transmembrane region" description="Helical" evidence="9">
    <location>
        <begin position="87"/>
        <end position="108"/>
    </location>
</feature>
<sequence>MKLLMMNSNHPFHMVTVSPWPFMMSMNIFNLLMSMVNWMYMNLYWLLIISLMSNFLVMFQWWRDVVRESTFQGFHTYFIVKMMKSSMILFIISELFFFISFFWTYIHSSVSPAVEIGMLWPPKNIDMINPYSIPLLNSFILVSSGFSITWSHYSLLMNNKLDMIISLMITIFLSIYFSLVQSIEYCNLPFSYNDSVFGSIFFMSTGFHGLHILIGTVFMLICLIRVLLNHFSYIHHFNFEAASWYWHFVDIIWLLLYFLIYWWCY</sequence>
<comment type="similarity">
    <text evidence="2 8">Belongs to the cytochrome c oxidase subunit 3 family.</text>
</comment>
<dbReference type="SUPFAM" id="SSF81452">
    <property type="entry name" value="Cytochrome c oxidase subunit III-like"/>
    <property type="match status" value="1"/>
</dbReference>
<keyword evidence="6 9" id="KW-1133">Transmembrane helix</keyword>
<dbReference type="PANTHER" id="PTHR11403:SF7">
    <property type="entry name" value="CYTOCHROME C OXIDASE SUBUNIT 3"/>
    <property type="match status" value="1"/>
</dbReference>
<accession>A0A172C9V0</accession>
<dbReference type="Pfam" id="PF00510">
    <property type="entry name" value="COX3"/>
    <property type="match status" value="1"/>
</dbReference>
<dbReference type="EMBL" id="KR864834">
    <property type="protein sequence ID" value="AKS40060.1"/>
    <property type="molecule type" value="Genomic_DNA"/>
</dbReference>
<feature type="domain" description="Heme-copper oxidase subunit III family profile" evidence="10">
    <location>
        <begin position="8"/>
        <end position="265"/>
    </location>
</feature>
<evidence type="ECO:0000256" key="1">
    <source>
        <dbReference type="ARBA" id="ARBA00004141"/>
    </source>
</evidence>
<gene>
    <name evidence="11" type="primary">COX3</name>
</gene>
<feature type="transmembrane region" description="Helical" evidence="9">
    <location>
        <begin position="161"/>
        <end position="180"/>
    </location>
</feature>
<dbReference type="GeneID" id="27923887"/>
<evidence type="ECO:0000256" key="7">
    <source>
        <dbReference type="ARBA" id="ARBA00023136"/>
    </source>
</evidence>
<evidence type="ECO:0000256" key="6">
    <source>
        <dbReference type="ARBA" id="ARBA00022989"/>
    </source>
</evidence>
<protein>
    <recommendedName>
        <fullName evidence="3 8">Cytochrome c oxidase subunit 3</fullName>
    </recommendedName>
</protein>
<dbReference type="InterPro" id="IPR000298">
    <property type="entry name" value="Cyt_c_oxidase-like_su3"/>
</dbReference>
<dbReference type="GO" id="GO:0006123">
    <property type="term" value="P:mitochondrial electron transport, cytochrome c to oxygen"/>
    <property type="evidence" value="ECO:0007669"/>
    <property type="project" value="TreeGrafter"/>
</dbReference>
<feature type="transmembrane region" description="Helical" evidence="9">
    <location>
        <begin position="244"/>
        <end position="263"/>
    </location>
</feature>